<evidence type="ECO:0000256" key="3">
    <source>
        <dbReference type="ARBA" id="ARBA00022759"/>
    </source>
</evidence>
<evidence type="ECO:0000259" key="7">
    <source>
        <dbReference type="Pfam" id="PF08340"/>
    </source>
</evidence>
<evidence type="ECO:0000256" key="5">
    <source>
        <dbReference type="ARBA" id="ARBA00035648"/>
    </source>
</evidence>
<dbReference type="Proteomes" id="UP000199400">
    <property type="component" value="Unassembled WGS sequence"/>
</dbReference>
<evidence type="ECO:0000259" key="6">
    <source>
        <dbReference type="Pfam" id="PF03755"/>
    </source>
</evidence>
<evidence type="ECO:0000313" key="8">
    <source>
        <dbReference type="EMBL" id="SFD46009.1"/>
    </source>
</evidence>
<keyword evidence="2" id="KW-0540">Nuclease</keyword>
<keyword evidence="9" id="KW-1185">Reference proteome</keyword>
<dbReference type="Pfam" id="PF08340">
    <property type="entry name" value="YicC-like_C"/>
    <property type="match status" value="1"/>
</dbReference>
<comment type="cofactor">
    <cofactor evidence="1">
        <name>a divalent metal cation</name>
        <dbReference type="ChEBI" id="CHEBI:60240"/>
    </cofactor>
</comment>
<keyword evidence="3" id="KW-0255">Endonuclease</keyword>
<dbReference type="Pfam" id="PF03755">
    <property type="entry name" value="YicC-like_N"/>
    <property type="match status" value="1"/>
</dbReference>
<dbReference type="InterPro" id="IPR005229">
    <property type="entry name" value="YicC/YloC-like"/>
</dbReference>
<feature type="domain" description="Endoribonuclease YicC-like C-terminal" evidence="7">
    <location>
        <begin position="185"/>
        <end position="300"/>
    </location>
</feature>
<gene>
    <name evidence="8" type="ORF">SAMN02745121_00044</name>
</gene>
<evidence type="ECO:0000256" key="1">
    <source>
        <dbReference type="ARBA" id="ARBA00001968"/>
    </source>
</evidence>
<sequence length="300" mass="31955">MTGFGATSCVTEIAGQPMRLGVELRSVNQRFLEVKIRQPFGAAAEHALRRKVEARLRRGRVDVYVHLQAALGAAALGPAELERVAEVLAQARQIEVHAQTIGSGTLAPFTALDVLRLLAARSGGAGEAPTTAPAELDNLVDLALDALCAMREQEGAALESALRELAGALQGHAEALQSARVGESERLLTRLRERVTALCEKAGVSPPPSERLAQEVAALVQRGDIEEELARIDSHLAQLRATLDAPAQVGQGKVLDFLAQELFRELTTIGSKITSHAGSALVIAAKGDVERIREQVQNVE</sequence>
<name>A0A1I1SHP4_9BACT</name>
<evidence type="ECO:0000313" key="9">
    <source>
        <dbReference type="Proteomes" id="UP000199400"/>
    </source>
</evidence>
<dbReference type="STRING" id="54.SAMN02745121_00044"/>
<dbReference type="GO" id="GO:0004521">
    <property type="term" value="F:RNA endonuclease activity"/>
    <property type="evidence" value="ECO:0007669"/>
    <property type="project" value="InterPro"/>
</dbReference>
<reference evidence="9" key="1">
    <citation type="submission" date="2016-10" db="EMBL/GenBank/DDBJ databases">
        <authorList>
            <person name="Varghese N."/>
            <person name="Submissions S."/>
        </authorList>
    </citation>
    <scope>NUCLEOTIDE SEQUENCE [LARGE SCALE GENOMIC DNA]</scope>
    <source>
        <strain evidence="9">ATCC 25963</strain>
    </source>
</reference>
<accession>A0A1I1SHP4</accession>
<evidence type="ECO:0000256" key="4">
    <source>
        <dbReference type="ARBA" id="ARBA00022801"/>
    </source>
</evidence>
<dbReference type="InterPro" id="IPR013527">
    <property type="entry name" value="YicC-like_N"/>
</dbReference>
<dbReference type="PANTHER" id="PTHR30636">
    <property type="entry name" value="UPF0701 PROTEIN YICC"/>
    <property type="match status" value="1"/>
</dbReference>
<protein>
    <submittedName>
        <fullName evidence="8">TIGR00255 family protein</fullName>
    </submittedName>
</protein>
<dbReference type="InterPro" id="IPR013551">
    <property type="entry name" value="YicC-like_C"/>
</dbReference>
<organism evidence="8 9">
    <name type="scientific">Nannocystis exedens</name>
    <dbReference type="NCBI Taxonomy" id="54"/>
    <lineage>
        <taxon>Bacteria</taxon>
        <taxon>Pseudomonadati</taxon>
        <taxon>Myxococcota</taxon>
        <taxon>Polyangia</taxon>
        <taxon>Nannocystales</taxon>
        <taxon>Nannocystaceae</taxon>
        <taxon>Nannocystis</taxon>
    </lineage>
</organism>
<dbReference type="GO" id="GO:0016787">
    <property type="term" value="F:hydrolase activity"/>
    <property type="evidence" value="ECO:0007669"/>
    <property type="project" value="UniProtKB-KW"/>
</dbReference>
<keyword evidence="4" id="KW-0378">Hydrolase</keyword>
<feature type="domain" description="Endoribonuclease YicC-like N-terminal" evidence="6">
    <location>
        <begin position="1"/>
        <end position="159"/>
    </location>
</feature>
<dbReference type="AlphaFoldDB" id="A0A1I1SHP4"/>
<evidence type="ECO:0000256" key="2">
    <source>
        <dbReference type="ARBA" id="ARBA00022722"/>
    </source>
</evidence>
<dbReference type="EMBL" id="FOMX01000002">
    <property type="protein sequence ID" value="SFD46009.1"/>
    <property type="molecule type" value="Genomic_DNA"/>
</dbReference>
<dbReference type="PANTHER" id="PTHR30636:SF3">
    <property type="entry name" value="UPF0701 PROTEIN YICC"/>
    <property type="match status" value="1"/>
</dbReference>
<comment type="similarity">
    <text evidence="5">Belongs to the YicC/YloC family.</text>
</comment>
<proteinExistence type="inferred from homology"/>
<dbReference type="RefSeq" id="WP_096333147.1">
    <property type="nucleotide sequence ID" value="NZ_FOMX01000002.1"/>
</dbReference>